<reference evidence="2 3" key="1">
    <citation type="journal article" date="2019" name="Mol. Biol. Evol.">
        <title>Blast fungal genomes show frequent chromosomal changes, gene gains and losses, and effector gene turnover.</title>
        <authorList>
            <person name="Gomez Luciano L.B."/>
            <person name="Jason Tsai I."/>
            <person name="Chuma I."/>
            <person name="Tosa Y."/>
            <person name="Chen Y.H."/>
            <person name="Li J.Y."/>
            <person name="Li M.Y."/>
            <person name="Jade Lu M.Y."/>
            <person name="Nakayashiki H."/>
            <person name="Li W.H."/>
        </authorList>
    </citation>
    <scope>NUCLEOTIDE SEQUENCE [LARGE SCALE GENOMIC DNA]</scope>
    <source>
        <strain evidence="2">MZ5-1-6</strain>
    </source>
</reference>
<gene>
    <name evidence="2" type="ORF">PoMZ_08821</name>
</gene>
<name>A0A4P7NIM7_PYROR</name>
<dbReference type="Proteomes" id="UP000294847">
    <property type="component" value="Chromosome 4"/>
</dbReference>
<evidence type="ECO:0000313" key="2">
    <source>
        <dbReference type="EMBL" id="QBZ61863.1"/>
    </source>
</evidence>
<dbReference type="AlphaFoldDB" id="A0A4P7NIM7"/>
<feature type="region of interest" description="Disordered" evidence="1">
    <location>
        <begin position="74"/>
        <end position="108"/>
    </location>
</feature>
<feature type="compositionally biased region" description="Basic and acidic residues" evidence="1">
    <location>
        <begin position="98"/>
        <end position="108"/>
    </location>
</feature>
<evidence type="ECO:0000256" key="1">
    <source>
        <dbReference type="SAM" id="MobiDB-lite"/>
    </source>
</evidence>
<feature type="compositionally biased region" description="Polar residues" evidence="1">
    <location>
        <begin position="74"/>
        <end position="94"/>
    </location>
</feature>
<evidence type="ECO:0000313" key="3">
    <source>
        <dbReference type="Proteomes" id="UP000294847"/>
    </source>
</evidence>
<sequence length="119" mass="12927">VNPYPSTITQHHKTRLLHGTTRGGAHNEKRWVIKNCARVGPEGQTRTVDATVCNAGLPFSGSVFLITELGQQGAQDITRVENSSSSATRPSGGTSRHHQPEHLGRKVCSDTDMIDIKLD</sequence>
<proteinExistence type="predicted"/>
<feature type="region of interest" description="Disordered" evidence="1">
    <location>
        <begin position="1"/>
        <end position="23"/>
    </location>
</feature>
<accession>A0A4P7NIM7</accession>
<feature type="non-terminal residue" evidence="2">
    <location>
        <position position="1"/>
    </location>
</feature>
<protein>
    <submittedName>
        <fullName evidence="2">Uncharacterized protein</fullName>
    </submittedName>
</protein>
<organism evidence="2 3">
    <name type="scientific">Pyricularia oryzae</name>
    <name type="common">Rice blast fungus</name>
    <name type="synonym">Magnaporthe oryzae</name>
    <dbReference type="NCBI Taxonomy" id="318829"/>
    <lineage>
        <taxon>Eukaryota</taxon>
        <taxon>Fungi</taxon>
        <taxon>Dikarya</taxon>
        <taxon>Ascomycota</taxon>
        <taxon>Pezizomycotina</taxon>
        <taxon>Sordariomycetes</taxon>
        <taxon>Sordariomycetidae</taxon>
        <taxon>Magnaporthales</taxon>
        <taxon>Pyriculariaceae</taxon>
        <taxon>Pyricularia</taxon>
    </lineage>
</organism>
<dbReference type="EMBL" id="CP034207">
    <property type="protein sequence ID" value="QBZ61863.1"/>
    <property type="molecule type" value="Genomic_DNA"/>
</dbReference>